<accession>A0AAU9IUY0</accession>
<dbReference type="SUPFAM" id="SSF52047">
    <property type="entry name" value="RNI-like"/>
    <property type="match status" value="1"/>
</dbReference>
<dbReference type="InterPro" id="IPR032675">
    <property type="entry name" value="LRR_dom_sf"/>
</dbReference>
<dbReference type="PROSITE" id="PS51450">
    <property type="entry name" value="LRR"/>
    <property type="match status" value="1"/>
</dbReference>
<gene>
    <name evidence="3" type="ORF">BSTOLATCC_MIC24029</name>
</gene>
<dbReference type="Gene3D" id="3.80.10.10">
    <property type="entry name" value="Ribonuclease Inhibitor"/>
    <property type="match status" value="2"/>
</dbReference>
<dbReference type="PANTHER" id="PTHR24110">
    <property type="entry name" value="CENTROSOMAL PROTEIN OF 78 KDA"/>
    <property type="match status" value="1"/>
</dbReference>
<feature type="compositionally biased region" description="Basic residues" evidence="2">
    <location>
        <begin position="1"/>
        <end position="10"/>
    </location>
</feature>
<evidence type="ECO:0000313" key="3">
    <source>
        <dbReference type="EMBL" id="CAG9319477.1"/>
    </source>
</evidence>
<keyword evidence="1" id="KW-0175">Coiled coil</keyword>
<feature type="coiled-coil region" evidence="1">
    <location>
        <begin position="361"/>
        <end position="393"/>
    </location>
</feature>
<evidence type="ECO:0000256" key="1">
    <source>
        <dbReference type="SAM" id="Coils"/>
    </source>
</evidence>
<organism evidence="3 4">
    <name type="scientific">Blepharisma stoltei</name>
    <dbReference type="NCBI Taxonomy" id="1481888"/>
    <lineage>
        <taxon>Eukaryota</taxon>
        <taxon>Sar</taxon>
        <taxon>Alveolata</taxon>
        <taxon>Ciliophora</taxon>
        <taxon>Postciliodesmatophora</taxon>
        <taxon>Heterotrichea</taxon>
        <taxon>Heterotrichida</taxon>
        <taxon>Blepharismidae</taxon>
        <taxon>Blepharisma</taxon>
    </lineage>
</organism>
<sequence>MNRNRKKISQKKITPLTSPRPLGSSARISTKGYSESYREICSEIHVMPSSRITSNLRNCELKLNVDDLKNSDLKSIQASLPAFHLLKRIYVWGQNFSDLISNDDFYYSHSRSLAPSATEPFLKVKSPKKFYLVPNPHDKSDSEIHIDPGTICNSRNRSFNAKILKSLSLNMINNTVMTDIKLIGLKIGKEGWHFLAEGLDGQSPIVNLQINFCKLKDEDLSVLIPPLMKNQTIKNLDLSSNELEESCGYEIGRIINMQRERRDHDMWIAGLRGNQIENLSKEGLEELNLSNNKLKDKAVYDLCHTFYHDSALRSLDLKKNKITFEGIKEIVSLLYSNSTLLFLDIRENVNDEQTGILKAIISKLRKNFSSYRRENASEEKMSWEIKLMNLQQSVDPIFISEPNSPKNEKPSKKVNFRKDSSDSDEYKSDALINKYNIQPEEEEESKNESESDSESEDYIKPRQGLGSEHPPLQEQREKIHSECSQCLEYERALFKAESNCVTLNLENANLKKQIDILTKNERNQQSWSNSAISRVEGQVYIPQPESISVTNASKHAQGGTGDDRGVLQRIEAMMSELTRLMDVLEVSNRPGNAQSSML</sequence>
<dbReference type="InterPro" id="IPR001611">
    <property type="entry name" value="Leu-rich_rpt"/>
</dbReference>
<comment type="caution">
    <text evidence="3">The sequence shown here is derived from an EMBL/GenBank/DDBJ whole genome shotgun (WGS) entry which is preliminary data.</text>
</comment>
<protein>
    <submittedName>
        <fullName evidence="3">Uncharacterized protein</fullName>
    </submittedName>
</protein>
<evidence type="ECO:0000313" key="4">
    <source>
        <dbReference type="Proteomes" id="UP001162131"/>
    </source>
</evidence>
<dbReference type="PANTHER" id="PTHR24110:SF3">
    <property type="entry name" value="CENTROSOMAL PROTEIN OF 78 KDA"/>
    <property type="match status" value="1"/>
</dbReference>
<feature type="coiled-coil region" evidence="1">
    <location>
        <begin position="493"/>
        <end position="520"/>
    </location>
</feature>
<name>A0AAU9IUY0_9CILI</name>
<dbReference type="SMART" id="SM00368">
    <property type="entry name" value="LRR_RI"/>
    <property type="match status" value="3"/>
</dbReference>
<feature type="compositionally biased region" description="Acidic residues" evidence="2">
    <location>
        <begin position="439"/>
        <end position="456"/>
    </location>
</feature>
<dbReference type="Proteomes" id="UP001162131">
    <property type="component" value="Unassembled WGS sequence"/>
</dbReference>
<feature type="region of interest" description="Disordered" evidence="2">
    <location>
        <begin position="397"/>
        <end position="476"/>
    </location>
</feature>
<dbReference type="EMBL" id="CAJZBQ010000023">
    <property type="protein sequence ID" value="CAG9319477.1"/>
    <property type="molecule type" value="Genomic_DNA"/>
</dbReference>
<evidence type="ECO:0000256" key="2">
    <source>
        <dbReference type="SAM" id="MobiDB-lite"/>
    </source>
</evidence>
<proteinExistence type="predicted"/>
<feature type="compositionally biased region" description="Basic and acidic residues" evidence="2">
    <location>
        <begin position="406"/>
        <end position="428"/>
    </location>
</feature>
<keyword evidence="4" id="KW-1185">Reference proteome</keyword>
<reference evidence="3" key="1">
    <citation type="submission" date="2021-09" db="EMBL/GenBank/DDBJ databases">
        <authorList>
            <consortium name="AG Swart"/>
            <person name="Singh M."/>
            <person name="Singh A."/>
            <person name="Seah K."/>
            <person name="Emmerich C."/>
        </authorList>
    </citation>
    <scope>NUCLEOTIDE SEQUENCE</scope>
    <source>
        <strain evidence="3">ATCC30299</strain>
    </source>
</reference>
<dbReference type="Pfam" id="PF13516">
    <property type="entry name" value="LRR_6"/>
    <property type="match status" value="2"/>
</dbReference>
<dbReference type="AlphaFoldDB" id="A0AAU9IUY0"/>
<feature type="region of interest" description="Disordered" evidence="2">
    <location>
        <begin position="1"/>
        <end position="28"/>
    </location>
</feature>